<reference evidence="1 2" key="1">
    <citation type="submission" date="2016-10" db="EMBL/GenBank/DDBJ databases">
        <authorList>
            <person name="Varghese N."/>
            <person name="Submissions S."/>
        </authorList>
    </citation>
    <scope>NUCLEOTIDE SEQUENCE [LARGE SCALE GENOMIC DNA]</scope>
    <source>
        <strain evidence="1 2">DSM 18839</strain>
    </source>
</reference>
<dbReference type="AlphaFoldDB" id="A0A8G2BIK6"/>
<evidence type="ECO:0000313" key="2">
    <source>
        <dbReference type="Proteomes" id="UP000198615"/>
    </source>
</evidence>
<name>A0A8G2BIK6_9PROT</name>
<protein>
    <submittedName>
        <fullName evidence="1">Uncharacterized protein</fullName>
    </submittedName>
</protein>
<dbReference type="Proteomes" id="UP000198615">
    <property type="component" value="Unassembled WGS sequence"/>
</dbReference>
<comment type="caution">
    <text evidence="1">The sequence shown here is derived from an EMBL/GenBank/DDBJ whole genome shotgun (WGS) entry which is preliminary data.</text>
</comment>
<proteinExistence type="predicted"/>
<gene>
    <name evidence="1" type="ORF">SAMN05660686_01935</name>
</gene>
<evidence type="ECO:0000313" key="1">
    <source>
        <dbReference type="EMBL" id="SDF65462.1"/>
    </source>
</evidence>
<sequence>MRGRKPKFRHVRGRDTAFQSLLGHNGGPPLPSPASWNAFCWRKAAAKSRTAPSREVLAIRLRRAAELGLDYPTYAAVLAHAGATPRTLVVVLSRAVIAYGAFGPRIAAEGSLALREEVAEKLAGLSRPEIVLVAPAPTGGPARGAVADALAATVRSAGWRTAASGILPAGGGRETAEALAALLADAGLPPGTALLIADPDAHQETVTRARLAGLLSPQRYFALPPTPSTP</sequence>
<dbReference type="OrthoDB" id="9815292at2"/>
<accession>A0A8G2BIK6</accession>
<dbReference type="EMBL" id="FNBW01000005">
    <property type="protein sequence ID" value="SDF65462.1"/>
    <property type="molecule type" value="Genomic_DNA"/>
</dbReference>
<organism evidence="1 2">
    <name type="scientific">Thalassobaculum litoreum DSM 18839</name>
    <dbReference type="NCBI Taxonomy" id="1123362"/>
    <lineage>
        <taxon>Bacteria</taxon>
        <taxon>Pseudomonadati</taxon>
        <taxon>Pseudomonadota</taxon>
        <taxon>Alphaproteobacteria</taxon>
        <taxon>Rhodospirillales</taxon>
        <taxon>Thalassobaculaceae</taxon>
        <taxon>Thalassobaculum</taxon>
    </lineage>
</organism>
<dbReference type="RefSeq" id="WP_093149907.1">
    <property type="nucleotide sequence ID" value="NZ_FNBW01000005.1"/>
</dbReference>
<keyword evidence="2" id="KW-1185">Reference proteome</keyword>